<reference evidence="2 3" key="1">
    <citation type="submission" date="2020-04" db="EMBL/GenBank/DDBJ databases">
        <title>Draft genome of Pyxidicoccus fallax type strain.</title>
        <authorList>
            <person name="Whitworth D.E."/>
        </authorList>
    </citation>
    <scope>NUCLEOTIDE SEQUENCE [LARGE SCALE GENOMIC DNA]</scope>
    <source>
        <strain evidence="2 3">DSM 14698</strain>
    </source>
</reference>
<dbReference type="PROSITE" id="PS51819">
    <property type="entry name" value="VOC"/>
    <property type="match status" value="1"/>
</dbReference>
<dbReference type="AlphaFoldDB" id="A0A848LCW5"/>
<name>A0A848LCW5_9BACT</name>
<comment type="caution">
    <text evidence="2">The sequence shown here is derived from an EMBL/GenBank/DDBJ whole genome shotgun (WGS) entry which is preliminary data.</text>
</comment>
<gene>
    <name evidence="2" type="ORF">HG543_18470</name>
</gene>
<organism evidence="2 3">
    <name type="scientific">Pyxidicoccus fallax</name>
    <dbReference type="NCBI Taxonomy" id="394095"/>
    <lineage>
        <taxon>Bacteria</taxon>
        <taxon>Pseudomonadati</taxon>
        <taxon>Myxococcota</taxon>
        <taxon>Myxococcia</taxon>
        <taxon>Myxococcales</taxon>
        <taxon>Cystobacterineae</taxon>
        <taxon>Myxococcaceae</taxon>
        <taxon>Pyxidicoccus</taxon>
    </lineage>
</organism>
<dbReference type="InterPro" id="IPR037523">
    <property type="entry name" value="VOC_core"/>
</dbReference>
<dbReference type="EMBL" id="JABBJJ010000079">
    <property type="protein sequence ID" value="NMO16829.1"/>
    <property type="molecule type" value="Genomic_DNA"/>
</dbReference>
<evidence type="ECO:0000313" key="2">
    <source>
        <dbReference type="EMBL" id="NMO16829.1"/>
    </source>
</evidence>
<protein>
    <recommendedName>
        <fullName evidence="1">VOC domain-containing protein</fullName>
    </recommendedName>
</protein>
<dbReference type="Proteomes" id="UP000518300">
    <property type="component" value="Unassembled WGS sequence"/>
</dbReference>
<evidence type="ECO:0000259" key="1">
    <source>
        <dbReference type="PROSITE" id="PS51819"/>
    </source>
</evidence>
<dbReference type="SUPFAM" id="SSF54593">
    <property type="entry name" value="Glyoxalase/Bleomycin resistance protein/Dihydroxybiphenyl dioxygenase"/>
    <property type="match status" value="1"/>
</dbReference>
<accession>A0A848LCW5</accession>
<dbReference type="InterPro" id="IPR029068">
    <property type="entry name" value="Glyas_Bleomycin-R_OHBP_Dase"/>
</dbReference>
<keyword evidence="3" id="KW-1185">Reference proteome</keyword>
<sequence length="114" mass="12501">MAIHYLEIVSNDADSLCALYERMHGLSFGAPDPDLGQARVATLSDGSLLGIRKPLARHEEPIMRTYLAVEDIQKAVKQAEQQGAMIAYGPTRQGQRGTFAIVIQGGVQHGLWQR</sequence>
<proteinExistence type="predicted"/>
<evidence type="ECO:0000313" key="3">
    <source>
        <dbReference type="Proteomes" id="UP000518300"/>
    </source>
</evidence>
<feature type="domain" description="VOC" evidence="1">
    <location>
        <begin position="2"/>
        <end position="114"/>
    </location>
</feature>
<dbReference type="Gene3D" id="3.10.180.10">
    <property type="entry name" value="2,3-Dihydroxybiphenyl 1,2-Dioxygenase, domain 1"/>
    <property type="match status" value="1"/>
</dbReference>